<comment type="caution">
    <text evidence="1">The sequence shown here is derived from an EMBL/GenBank/DDBJ whole genome shotgun (WGS) entry which is preliminary data.</text>
</comment>
<dbReference type="STRING" id="1834191.A5886_002298"/>
<sequence>MNLLSGWALNLTDFTVIVAEQVYRDTKEAIFFKESLETYASTEPAFVKEITTLIKRLETFTKIYSNLSLRISIDAHVKYQMIDGYILSYELVDLEVYVLRLLPEKSN</sequence>
<organism evidence="1 2">
    <name type="scientific">Candidatus Enterococcus testudinis</name>
    <dbReference type="NCBI Taxonomy" id="1834191"/>
    <lineage>
        <taxon>Bacteria</taxon>
        <taxon>Bacillati</taxon>
        <taxon>Bacillota</taxon>
        <taxon>Bacilli</taxon>
        <taxon>Lactobacillales</taxon>
        <taxon>Enterococcaceae</taxon>
        <taxon>Enterococcus</taxon>
    </lineage>
</organism>
<evidence type="ECO:0008006" key="3">
    <source>
        <dbReference type="Google" id="ProtNLM"/>
    </source>
</evidence>
<dbReference type="Proteomes" id="UP000195043">
    <property type="component" value="Unassembled WGS sequence"/>
</dbReference>
<protein>
    <recommendedName>
        <fullName evidence="3">Plasmid stabilization system protein</fullName>
    </recommendedName>
</protein>
<dbReference type="AlphaFoldDB" id="A0A242A8Z6"/>
<name>A0A242A8Z6_9ENTE</name>
<reference evidence="1 2" key="1">
    <citation type="submission" date="2017-05" db="EMBL/GenBank/DDBJ databases">
        <title>The Genome Sequence of Enterococcus sp. 8G7_MSG3316.</title>
        <authorList>
            <consortium name="The Broad Institute Genomics Platform"/>
            <consortium name="The Broad Institute Genomic Center for Infectious Diseases"/>
            <person name="Earl A."/>
            <person name="Manson A."/>
            <person name="Schwartman J."/>
            <person name="Gilmore M."/>
            <person name="Abouelleil A."/>
            <person name="Cao P."/>
            <person name="Chapman S."/>
            <person name="Cusick C."/>
            <person name="Shea T."/>
            <person name="Young S."/>
            <person name="Neafsey D."/>
            <person name="Nusbaum C."/>
            <person name="Birren B."/>
        </authorList>
    </citation>
    <scope>NUCLEOTIDE SEQUENCE [LARGE SCALE GENOMIC DNA]</scope>
    <source>
        <strain evidence="1 2">8G7_MSG3316</strain>
    </source>
</reference>
<gene>
    <name evidence="1" type="ORF">A5886_002298</name>
</gene>
<evidence type="ECO:0000313" key="2">
    <source>
        <dbReference type="Proteomes" id="UP000195043"/>
    </source>
</evidence>
<accession>A0A242A8Z6</accession>
<dbReference type="EMBL" id="NGKU01000001">
    <property type="protein sequence ID" value="OTN77201.1"/>
    <property type="molecule type" value="Genomic_DNA"/>
</dbReference>
<dbReference type="OrthoDB" id="2224372at2"/>
<keyword evidence="2" id="KW-1185">Reference proteome</keyword>
<proteinExistence type="predicted"/>
<evidence type="ECO:0000313" key="1">
    <source>
        <dbReference type="EMBL" id="OTN77201.1"/>
    </source>
</evidence>